<dbReference type="PANTHER" id="PTHR42801:SF4">
    <property type="entry name" value="AHPC_TSA FAMILY PROTEIN"/>
    <property type="match status" value="1"/>
</dbReference>
<keyword evidence="7" id="KW-0676">Redox-active center</keyword>
<sequence>MLKIGDKIPNLDLITHKGEKINLNDLKGKKIVLFFYPRANTPGCTAEACNLNDNYSDFKNKGYEIIGVSPDEVKKQNNFAEKFGFNYNLIADDSKKLIEAFGVWGKKKFRGKEYFGVMRTTFIINEEGLIEKVIEKVNTKEHSFQILEEG</sequence>
<dbReference type="InterPro" id="IPR000866">
    <property type="entry name" value="AhpC/TSA"/>
</dbReference>
<dbReference type="EMBL" id="UINC01007125">
    <property type="protein sequence ID" value="SVA31556.1"/>
    <property type="molecule type" value="Genomic_DNA"/>
</dbReference>
<protein>
    <recommendedName>
        <fullName evidence="2">thioredoxin-dependent peroxiredoxin</fullName>
        <ecNumber evidence="2">1.11.1.24</ecNumber>
    </recommendedName>
    <alternativeName>
        <fullName evidence="8">Thioredoxin peroxidase</fullName>
    </alternativeName>
</protein>
<gene>
    <name evidence="12" type="ORF">METZ01_LOCUS84410</name>
</gene>
<evidence type="ECO:0000256" key="8">
    <source>
        <dbReference type="ARBA" id="ARBA00032824"/>
    </source>
</evidence>
<keyword evidence="3" id="KW-0575">Peroxidase</keyword>
<evidence type="ECO:0000256" key="9">
    <source>
        <dbReference type="ARBA" id="ARBA00038489"/>
    </source>
</evidence>
<accession>A0A381UTU0</accession>
<keyword evidence="5" id="KW-0560">Oxidoreductase</keyword>
<evidence type="ECO:0000256" key="10">
    <source>
        <dbReference type="ARBA" id="ARBA00049091"/>
    </source>
</evidence>
<reference evidence="12" key="1">
    <citation type="submission" date="2018-05" db="EMBL/GenBank/DDBJ databases">
        <authorList>
            <person name="Lanie J.A."/>
            <person name="Ng W.-L."/>
            <person name="Kazmierczak K.M."/>
            <person name="Andrzejewski T.M."/>
            <person name="Davidsen T.M."/>
            <person name="Wayne K.J."/>
            <person name="Tettelin H."/>
            <person name="Glass J.I."/>
            <person name="Rusch D."/>
            <person name="Podicherti R."/>
            <person name="Tsui H.-C.T."/>
            <person name="Winkler M.E."/>
        </authorList>
    </citation>
    <scope>NUCLEOTIDE SEQUENCE</scope>
</reference>
<dbReference type="PIRSF" id="PIRSF000239">
    <property type="entry name" value="AHPC"/>
    <property type="match status" value="1"/>
</dbReference>
<evidence type="ECO:0000256" key="4">
    <source>
        <dbReference type="ARBA" id="ARBA00022862"/>
    </source>
</evidence>
<evidence type="ECO:0000313" key="12">
    <source>
        <dbReference type="EMBL" id="SVA31556.1"/>
    </source>
</evidence>
<dbReference type="Gene3D" id="3.40.30.10">
    <property type="entry name" value="Glutaredoxin"/>
    <property type="match status" value="1"/>
</dbReference>
<dbReference type="InterPro" id="IPR013766">
    <property type="entry name" value="Thioredoxin_domain"/>
</dbReference>
<dbReference type="PROSITE" id="PS51352">
    <property type="entry name" value="THIOREDOXIN_2"/>
    <property type="match status" value="1"/>
</dbReference>
<dbReference type="GO" id="GO:0034599">
    <property type="term" value="P:cellular response to oxidative stress"/>
    <property type="evidence" value="ECO:0007669"/>
    <property type="project" value="TreeGrafter"/>
</dbReference>
<dbReference type="GO" id="GO:0045454">
    <property type="term" value="P:cell redox homeostasis"/>
    <property type="evidence" value="ECO:0007669"/>
    <property type="project" value="TreeGrafter"/>
</dbReference>
<comment type="catalytic activity">
    <reaction evidence="10">
        <text>a hydroperoxide + [thioredoxin]-dithiol = an alcohol + [thioredoxin]-disulfide + H2O</text>
        <dbReference type="Rhea" id="RHEA:62620"/>
        <dbReference type="Rhea" id="RHEA-COMP:10698"/>
        <dbReference type="Rhea" id="RHEA-COMP:10700"/>
        <dbReference type="ChEBI" id="CHEBI:15377"/>
        <dbReference type="ChEBI" id="CHEBI:29950"/>
        <dbReference type="ChEBI" id="CHEBI:30879"/>
        <dbReference type="ChEBI" id="CHEBI:35924"/>
        <dbReference type="ChEBI" id="CHEBI:50058"/>
        <dbReference type="EC" id="1.11.1.24"/>
    </reaction>
</comment>
<dbReference type="AlphaFoldDB" id="A0A381UTU0"/>
<evidence type="ECO:0000256" key="3">
    <source>
        <dbReference type="ARBA" id="ARBA00022559"/>
    </source>
</evidence>
<evidence type="ECO:0000256" key="5">
    <source>
        <dbReference type="ARBA" id="ARBA00023002"/>
    </source>
</evidence>
<feature type="domain" description="Thioredoxin" evidence="11">
    <location>
        <begin position="2"/>
        <end position="150"/>
    </location>
</feature>
<comment type="similarity">
    <text evidence="9">Belongs to the peroxiredoxin family. BCP/PrxQ subfamily.</text>
</comment>
<evidence type="ECO:0000256" key="1">
    <source>
        <dbReference type="ARBA" id="ARBA00011245"/>
    </source>
</evidence>
<evidence type="ECO:0000256" key="2">
    <source>
        <dbReference type="ARBA" id="ARBA00013017"/>
    </source>
</evidence>
<dbReference type="NCBIfam" id="NF006960">
    <property type="entry name" value="PRK09437.1"/>
    <property type="match status" value="1"/>
</dbReference>
<dbReference type="FunFam" id="3.40.30.10:FF:000007">
    <property type="entry name" value="Thioredoxin-dependent thiol peroxidase"/>
    <property type="match status" value="1"/>
</dbReference>
<name>A0A381UTU0_9ZZZZ</name>
<dbReference type="Pfam" id="PF00578">
    <property type="entry name" value="AhpC-TSA"/>
    <property type="match status" value="1"/>
</dbReference>
<comment type="subunit">
    <text evidence="1">Monomer.</text>
</comment>
<dbReference type="EC" id="1.11.1.24" evidence="2"/>
<dbReference type="InterPro" id="IPR024706">
    <property type="entry name" value="Peroxiredoxin_AhpC-typ"/>
</dbReference>
<keyword evidence="6" id="KW-1015">Disulfide bond</keyword>
<dbReference type="InterPro" id="IPR036249">
    <property type="entry name" value="Thioredoxin-like_sf"/>
</dbReference>
<dbReference type="InterPro" id="IPR050924">
    <property type="entry name" value="Peroxiredoxin_BCP/PrxQ"/>
</dbReference>
<evidence type="ECO:0000256" key="6">
    <source>
        <dbReference type="ARBA" id="ARBA00023157"/>
    </source>
</evidence>
<dbReference type="GO" id="GO:0008379">
    <property type="term" value="F:thioredoxin peroxidase activity"/>
    <property type="evidence" value="ECO:0007669"/>
    <property type="project" value="TreeGrafter"/>
</dbReference>
<dbReference type="SUPFAM" id="SSF52833">
    <property type="entry name" value="Thioredoxin-like"/>
    <property type="match status" value="1"/>
</dbReference>
<evidence type="ECO:0000256" key="7">
    <source>
        <dbReference type="ARBA" id="ARBA00023284"/>
    </source>
</evidence>
<organism evidence="12">
    <name type="scientific">marine metagenome</name>
    <dbReference type="NCBI Taxonomy" id="408172"/>
    <lineage>
        <taxon>unclassified sequences</taxon>
        <taxon>metagenomes</taxon>
        <taxon>ecological metagenomes</taxon>
    </lineage>
</organism>
<proteinExistence type="inferred from homology"/>
<evidence type="ECO:0000259" key="11">
    <source>
        <dbReference type="PROSITE" id="PS51352"/>
    </source>
</evidence>
<dbReference type="PANTHER" id="PTHR42801">
    <property type="entry name" value="THIOREDOXIN-DEPENDENT PEROXIDE REDUCTASE"/>
    <property type="match status" value="1"/>
</dbReference>
<dbReference type="CDD" id="cd03017">
    <property type="entry name" value="PRX_BCP"/>
    <property type="match status" value="1"/>
</dbReference>
<keyword evidence="4" id="KW-0049">Antioxidant</keyword>
<dbReference type="GO" id="GO:0005737">
    <property type="term" value="C:cytoplasm"/>
    <property type="evidence" value="ECO:0007669"/>
    <property type="project" value="TreeGrafter"/>
</dbReference>